<accession>A0A5C6MXD6</accession>
<dbReference type="EMBL" id="RHFK02000019">
    <property type="protein sequence ID" value="TWW59008.1"/>
    <property type="molecule type" value="Genomic_DNA"/>
</dbReference>
<gene>
    <name evidence="1" type="ORF">D4764_06G0005380</name>
</gene>
<evidence type="ECO:0000313" key="2">
    <source>
        <dbReference type="Proteomes" id="UP000324091"/>
    </source>
</evidence>
<proteinExistence type="predicted"/>
<evidence type="ECO:0000313" key="1">
    <source>
        <dbReference type="EMBL" id="TWW59008.1"/>
    </source>
</evidence>
<keyword evidence="2" id="KW-1185">Reference proteome</keyword>
<name>A0A5C6MXD6_9TELE</name>
<dbReference type="Proteomes" id="UP000324091">
    <property type="component" value="Chromosome 6"/>
</dbReference>
<reference evidence="1 2" key="1">
    <citation type="submission" date="2019-04" db="EMBL/GenBank/DDBJ databases">
        <title>Chromosome genome assembly for Takifugu flavidus.</title>
        <authorList>
            <person name="Xiao S."/>
        </authorList>
    </citation>
    <scope>NUCLEOTIDE SEQUENCE [LARGE SCALE GENOMIC DNA]</scope>
    <source>
        <strain evidence="1">HTHZ2018</strain>
        <tissue evidence="1">Muscle</tissue>
    </source>
</reference>
<dbReference type="AlphaFoldDB" id="A0A5C6MXD6"/>
<organism evidence="1 2">
    <name type="scientific">Takifugu flavidus</name>
    <name type="common">sansaifugu</name>
    <dbReference type="NCBI Taxonomy" id="433684"/>
    <lineage>
        <taxon>Eukaryota</taxon>
        <taxon>Metazoa</taxon>
        <taxon>Chordata</taxon>
        <taxon>Craniata</taxon>
        <taxon>Vertebrata</taxon>
        <taxon>Euteleostomi</taxon>
        <taxon>Actinopterygii</taxon>
        <taxon>Neopterygii</taxon>
        <taxon>Teleostei</taxon>
        <taxon>Neoteleostei</taxon>
        <taxon>Acanthomorphata</taxon>
        <taxon>Eupercaria</taxon>
        <taxon>Tetraodontiformes</taxon>
        <taxon>Tetradontoidea</taxon>
        <taxon>Tetraodontidae</taxon>
        <taxon>Takifugu</taxon>
    </lineage>
</organism>
<protein>
    <submittedName>
        <fullName evidence="1">Uncharacterized protein</fullName>
    </submittedName>
</protein>
<sequence>MFRFITDQDEKYSGKPGVSLRVSDLQVIRSTQNLSCDSCSLTRQQNCNLFKTEQKILGNIYYAAPEDNILTDDCTCRIGEIGHSDAPEGPLVSDISSKLEEYTSVHFLKAQTDLCSNVKTSGHLEPKHVEEDDVQYSEVSFRSSAPRTTGAVDSTDAIYSTVK</sequence>
<comment type="caution">
    <text evidence="1">The sequence shown here is derived from an EMBL/GenBank/DDBJ whole genome shotgun (WGS) entry which is preliminary data.</text>
</comment>